<evidence type="ECO:0000313" key="3">
    <source>
        <dbReference type="Proteomes" id="UP000824469"/>
    </source>
</evidence>
<evidence type="ECO:0000313" key="2">
    <source>
        <dbReference type="EMBL" id="KAH9329133.1"/>
    </source>
</evidence>
<keyword evidence="3" id="KW-1185">Reference proteome</keyword>
<feature type="region of interest" description="Disordered" evidence="1">
    <location>
        <begin position="1"/>
        <end position="29"/>
    </location>
</feature>
<evidence type="ECO:0000256" key="1">
    <source>
        <dbReference type="SAM" id="MobiDB-lite"/>
    </source>
</evidence>
<dbReference type="EMBL" id="JAHRHJ020000001">
    <property type="protein sequence ID" value="KAH9329133.1"/>
    <property type="molecule type" value="Genomic_DNA"/>
</dbReference>
<feature type="non-terminal residue" evidence="2">
    <location>
        <position position="76"/>
    </location>
</feature>
<name>A0AA38LLF2_TAXCH</name>
<dbReference type="Proteomes" id="UP000824469">
    <property type="component" value="Unassembled WGS sequence"/>
</dbReference>
<comment type="caution">
    <text evidence="2">The sequence shown here is derived from an EMBL/GenBank/DDBJ whole genome shotgun (WGS) entry which is preliminary data.</text>
</comment>
<dbReference type="AlphaFoldDB" id="A0AA38LLF2"/>
<sequence>MRGTRGTRKRETGEGGVFHPGQRGQKYARDTKAWIGQRRSFLSGTARTKVREGRVGRESADRAKEFFIRDKSTRGT</sequence>
<proteinExistence type="predicted"/>
<protein>
    <submittedName>
        <fullName evidence="2">Uncharacterized protein</fullName>
    </submittedName>
</protein>
<reference evidence="2 3" key="1">
    <citation type="journal article" date="2021" name="Nat. Plants">
        <title>The Taxus genome provides insights into paclitaxel biosynthesis.</title>
        <authorList>
            <person name="Xiong X."/>
            <person name="Gou J."/>
            <person name="Liao Q."/>
            <person name="Li Y."/>
            <person name="Zhou Q."/>
            <person name="Bi G."/>
            <person name="Li C."/>
            <person name="Du R."/>
            <person name="Wang X."/>
            <person name="Sun T."/>
            <person name="Guo L."/>
            <person name="Liang H."/>
            <person name="Lu P."/>
            <person name="Wu Y."/>
            <person name="Zhang Z."/>
            <person name="Ro D.K."/>
            <person name="Shang Y."/>
            <person name="Huang S."/>
            <person name="Yan J."/>
        </authorList>
    </citation>
    <scope>NUCLEOTIDE SEQUENCE [LARGE SCALE GENOMIC DNA]</scope>
    <source>
        <strain evidence="2">Ta-2019</strain>
    </source>
</reference>
<organism evidence="2 3">
    <name type="scientific">Taxus chinensis</name>
    <name type="common">Chinese yew</name>
    <name type="synonym">Taxus wallichiana var. chinensis</name>
    <dbReference type="NCBI Taxonomy" id="29808"/>
    <lineage>
        <taxon>Eukaryota</taxon>
        <taxon>Viridiplantae</taxon>
        <taxon>Streptophyta</taxon>
        <taxon>Embryophyta</taxon>
        <taxon>Tracheophyta</taxon>
        <taxon>Spermatophyta</taxon>
        <taxon>Pinopsida</taxon>
        <taxon>Pinidae</taxon>
        <taxon>Conifers II</taxon>
        <taxon>Cupressales</taxon>
        <taxon>Taxaceae</taxon>
        <taxon>Taxus</taxon>
    </lineage>
</organism>
<gene>
    <name evidence="2" type="ORF">KI387_001241</name>
</gene>
<accession>A0AA38LLF2</accession>